<evidence type="ECO:0000256" key="7">
    <source>
        <dbReference type="ARBA" id="ARBA00023136"/>
    </source>
</evidence>
<dbReference type="OrthoDB" id="9777124at2"/>
<evidence type="ECO:0000256" key="8">
    <source>
        <dbReference type="ARBA" id="ARBA00023209"/>
    </source>
</evidence>
<feature type="transmembrane region" description="Helical" evidence="10">
    <location>
        <begin position="47"/>
        <end position="70"/>
    </location>
</feature>
<comment type="subunit">
    <text evidence="10">Probably interacts with PlsX.</text>
</comment>
<evidence type="ECO:0000256" key="6">
    <source>
        <dbReference type="ARBA" id="ARBA00023098"/>
    </source>
</evidence>
<dbReference type="SMART" id="SM01207">
    <property type="entry name" value="G3P_acyltransf"/>
    <property type="match status" value="1"/>
</dbReference>
<feature type="transmembrane region" description="Helical" evidence="10">
    <location>
        <begin position="178"/>
        <end position="195"/>
    </location>
</feature>
<gene>
    <name evidence="10 11" type="primary">plsY</name>
    <name evidence="11" type="ORF">ERS852502_00603</name>
</gene>
<dbReference type="InterPro" id="IPR003811">
    <property type="entry name" value="G3P_acylTferase_PlsY"/>
</dbReference>
<dbReference type="HAMAP" id="MF_01043">
    <property type="entry name" value="PlsY"/>
    <property type="match status" value="1"/>
</dbReference>
<dbReference type="EC" id="2.3.1.275" evidence="10"/>
<comment type="function">
    <text evidence="10">Catalyzes the transfer of an acyl group from acyl-phosphate (acyl-PO(4)) to glycerol-3-phosphate (G3P) to form lysophosphatidic acid (LPA). This enzyme utilizes acyl-phosphate as fatty acyl donor, but not acyl-CoA or acyl-ACP.</text>
</comment>
<proteinExistence type="inferred from homology"/>
<reference evidence="11 12" key="1">
    <citation type="submission" date="2015-09" db="EMBL/GenBank/DDBJ databases">
        <authorList>
            <consortium name="Pathogen Informatics"/>
        </authorList>
    </citation>
    <scope>NUCLEOTIDE SEQUENCE [LARGE SCALE GENOMIC DNA]</scope>
    <source>
        <strain evidence="11 12">2789STDY5834889</strain>
    </source>
</reference>
<evidence type="ECO:0000256" key="3">
    <source>
        <dbReference type="ARBA" id="ARBA00022679"/>
    </source>
</evidence>
<dbReference type="UniPathway" id="UPA00085"/>
<keyword evidence="8 10" id="KW-0594">Phospholipid biosynthesis</keyword>
<keyword evidence="9 10" id="KW-1208">Phospholipid metabolism</keyword>
<evidence type="ECO:0000256" key="10">
    <source>
        <dbReference type="HAMAP-Rule" id="MF_01043"/>
    </source>
</evidence>
<dbReference type="GO" id="GO:0043772">
    <property type="term" value="F:acyl-phosphate glycerol-3-phosphate acyltransferase activity"/>
    <property type="evidence" value="ECO:0007669"/>
    <property type="project" value="UniProtKB-UniRule"/>
</dbReference>
<feature type="transmembrane region" description="Helical" evidence="10">
    <location>
        <begin position="153"/>
        <end position="172"/>
    </location>
</feature>
<comment type="pathway">
    <text evidence="10">Lipid metabolism; phospholipid metabolism.</text>
</comment>
<keyword evidence="3 10" id="KW-0808">Transferase</keyword>
<keyword evidence="11" id="KW-0012">Acyltransferase</keyword>
<keyword evidence="4 10" id="KW-0812">Transmembrane</keyword>
<evidence type="ECO:0000256" key="5">
    <source>
        <dbReference type="ARBA" id="ARBA00022989"/>
    </source>
</evidence>
<evidence type="ECO:0000313" key="11">
    <source>
        <dbReference type="EMBL" id="CUQ82849.1"/>
    </source>
</evidence>
<keyword evidence="1 10" id="KW-1003">Cell membrane</keyword>
<comment type="subcellular location">
    <subcellularLocation>
        <location evidence="10">Cell membrane</location>
        <topology evidence="10">Multi-pass membrane protein</topology>
    </subcellularLocation>
</comment>
<organism evidence="11 12">
    <name type="scientific">[Ruminococcus] torques</name>
    <dbReference type="NCBI Taxonomy" id="33039"/>
    <lineage>
        <taxon>Bacteria</taxon>
        <taxon>Bacillati</taxon>
        <taxon>Bacillota</taxon>
        <taxon>Clostridia</taxon>
        <taxon>Lachnospirales</taxon>
        <taxon>Lachnospiraceae</taxon>
        <taxon>Mediterraneibacter</taxon>
    </lineage>
</organism>
<keyword evidence="5 10" id="KW-1133">Transmembrane helix</keyword>
<evidence type="ECO:0000256" key="1">
    <source>
        <dbReference type="ARBA" id="ARBA00022475"/>
    </source>
</evidence>
<evidence type="ECO:0000256" key="2">
    <source>
        <dbReference type="ARBA" id="ARBA00022516"/>
    </source>
</evidence>
<keyword evidence="6 10" id="KW-0443">Lipid metabolism</keyword>
<dbReference type="PANTHER" id="PTHR30309:SF0">
    <property type="entry name" value="GLYCEROL-3-PHOSPHATE ACYLTRANSFERASE-RELATED"/>
    <property type="match status" value="1"/>
</dbReference>
<evidence type="ECO:0000256" key="4">
    <source>
        <dbReference type="ARBA" id="ARBA00022692"/>
    </source>
</evidence>
<evidence type="ECO:0000256" key="9">
    <source>
        <dbReference type="ARBA" id="ARBA00023264"/>
    </source>
</evidence>
<dbReference type="GO" id="GO:0008654">
    <property type="term" value="P:phospholipid biosynthetic process"/>
    <property type="evidence" value="ECO:0007669"/>
    <property type="project" value="UniProtKB-UniRule"/>
</dbReference>
<dbReference type="GO" id="GO:0005886">
    <property type="term" value="C:plasma membrane"/>
    <property type="evidence" value="ECO:0007669"/>
    <property type="project" value="UniProtKB-SubCell"/>
</dbReference>
<dbReference type="EMBL" id="CZBX01000002">
    <property type="protein sequence ID" value="CUQ82849.1"/>
    <property type="molecule type" value="Genomic_DNA"/>
</dbReference>
<dbReference type="PANTHER" id="PTHR30309">
    <property type="entry name" value="INNER MEMBRANE PROTEIN YGIH"/>
    <property type="match status" value="1"/>
</dbReference>
<accession>A0A174ZCY6</accession>
<feature type="transmembrane region" description="Helical" evidence="10">
    <location>
        <begin position="82"/>
        <end position="101"/>
    </location>
</feature>
<evidence type="ECO:0000313" key="12">
    <source>
        <dbReference type="Proteomes" id="UP000078383"/>
    </source>
</evidence>
<comment type="catalytic activity">
    <reaction evidence="10">
        <text>an acyl phosphate + sn-glycerol 3-phosphate = a 1-acyl-sn-glycero-3-phosphate + phosphate</text>
        <dbReference type="Rhea" id="RHEA:34075"/>
        <dbReference type="ChEBI" id="CHEBI:43474"/>
        <dbReference type="ChEBI" id="CHEBI:57597"/>
        <dbReference type="ChEBI" id="CHEBI:57970"/>
        <dbReference type="ChEBI" id="CHEBI:59918"/>
        <dbReference type="EC" id="2.3.1.275"/>
    </reaction>
</comment>
<sequence length="216" mass="23847">MERIICLVIGYACGLLQSGYLVGKMHHIDIRKAGSGNSGSTNALRVMGLKAGLMTFAGDVLKCFAAVLIVRAIYHGSNILPLLMMYAGAGVTLGHNFPFYMNFKGGKGIAVMAALVVSNCFWHLPYSFILFFVTLAFFLVPVLVTRYVSLGSLLAYAVFFIQMVIFGQLGWFDMAKGAVYELYVITFLLTALAWYRHRANIKRLLNGTENKFGSKK</sequence>
<dbReference type="RefSeq" id="WP_055171092.1">
    <property type="nucleotide sequence ID" value="NZ_CZBX01000002.1"/>
</dbReference>
<comment type="similarity">
    <text evidence="10">Belongs to the PlsY family.</text>
</comment>
<dbReference type="Pfam" id="PF02660">
    <property type="entry name" value="G3P_acyltransf"/>
    <property type="match status" value="1"/>
</dbReference>
<feature type="transmembrane region" description="Helical" evidence="10">
    <location>
        <begin position="121"/>
        <end position="144"/>
    </location>
</feature>
<keyword evidence="7 10" id="KW-0472">Membrane</keyword>
<dbReference type="NCBIfam" id="TIGR00023">
    <property type="entry name" value="glycerol-3-phosphate 1-O-acyltransferase PlsY"/>
    <property type="match status" value="1"/>
</dbReference>
<dbReference type="Proteomes" id="UP000078383">
    <property type="component" value="Unassembled WGS sequence"/>
</dbReference>
<dbReference type="AlphaFoldDB" id="A0A174ZCY6"/>
<keyword evidence="2 10" id="KW-0444">Lipid biosynthesis</keyword>
<protein>
    <recommendedName>
        <fullName evidence="10">Glycerol-3-phosphate acyltransferase</fullName>
    </recommendedName>
    <alternativeName>
        <fullName evidence="10">Acyl-PO4 G3P acyltransferase</fullName>
    </alternativeName>
    <alternativeName>
        <fullName evidence="10">Acyl-phosphate--glycerol-3-phosphate acyltransferase</fullName>
    </alternativeName>
    <alternativeName>
        <fullName evidence="10">G3P acyltransferase</fullName>
        <shortName evidence="10">GPAT</shortName>
        <ecNumber evidence="10">2.3.1.275</ecNumber>
    </alternativeName>
    <alternativeName>
        <fullName evidence="10">Lysophosphatidic acid synthase</fullName>
        <shortName evidence="10">LPA synthase</shortName>
    </alternativeName>
</protein>
<name>A0A174ZCY6_9FIRM</name>